<organism evidence="1 2">
    <name type="scientific">Canavalia gladiata</name>
    <name type="common">Sword bean</name>
    <name type="synonym">Dolichos gladiatus</name>
    <dbReference type="NCBI Taxonomy" id="3824"/>
    <lineage>
        <taxon>Eukaryota</taxon>
        <taxon>Viridiplantae</taxon>
        <taxon>Streptophyta</taxon>
        <taxon>Embryophyta</taxon>
        <taxon>Tracheophyta</taxon>
        <taxon>Spermatophyta</taxon>
        <taxon>Magnoliopsida</taxon>
        <taxon>eudicotyledons</taxon>
        <taxon>Gunneridae</taxon>
        <taxon>Pentapetalae</taxon>
        <taxon>rosids</taxon>
        <taxon>fabids</taxon>
        <taxon>Fabales</taxon>
        <taxon>Fabaceae</taxon>
        <taxon>Papilionoideae</taxon>
        <taxon>50 kb inversion clade</taxon>
        <taxon>NPAAA clade</taxon>
        <taxon>indigoferoid/millettioid clade</taxon>
        <taxon>Phaseoleae</taxon>
        <taxon>Canavalia</taxon>
    </lineage>
</organism>
<evidence type="ECO:0000313" key="1">
    <source>
        <dbReference type="EMBL" id="KAK7323757.1"/>
    </source>
</evidence>
<gene>
    <name evidence="1" type="ORF">VNO77_27248</name>
</gene>
<keyword evidence="2" id="KW-1185">Reference proteome</keyword>
<proteinExistence type="predicted"/>
<accession>A0AAN9KUC5</accession>
<reference evidence="1 2" key="1">
    <citation type="submission" date="2024-01" db="EMBL/GenBank/DDBJ databases">
        <title>The genomes of 5 underutilized Papilionoideae crops provide insights into root nodulation and disease resistanc.</title>
        <authorList>
            <person name="Jiang F."/>
        </authorList>
    </citation>
    <scope>NUCLEOTIDE SEQUENCE [LARGE SCALE GENOMIC DNA]</scope>
    <source>
        <strain evidence="1">LVBAO_FW01</strain>
        <tissue evidence="1">Leaves</tissue>
    </source>
</reference>
<dbReference type="Proteomes" id="UP001367508">
    <property type="component" value="Unassembled WGS sequence"/>
</dbReference>
<dbReference type="EMBL" id="JAYMYQ010000006">
    <property type="protein sequence ID" value="KAK7323757.1"/>
    <property type="molecule type" value="Genomic_DNA"/>
</dbReference>
<sequence length="110" mass="12204">MHGCSNLAYPRLSCDRNTHSGSAPPKRHAHALSMNEPMCEQKLVPSRGRCIREHTDLFEGTSLNDLVIQGPIHNEVQELFAPLAINVPRVYNIGGRRIAQGSYSSEIIIL</sequence>
<name>A0AAN9KUC5_CANGL</name>
<dbReference type="AlphaFoldDB" id="A0AAN9KUC5"/>
<protein>
    <submittedName>
        <fullName evidence="1">Uncharacterized protein</fullName>
    </submittedName>
</protein>
<comment type="caution">
    <text evidence="1">The sequence shown here is derived from an EMBL/GenBank/DDBJ whole genome shotgun (WGS) entry which is preliminary data.</text>
</comment>
<evidence type="ECO:0000313" key="2">
    <source>
        <dbReference type="Proteomes" id="UP001367508"/>
    </source>
</evidence>